<organism evidence="1 2">
    <name type="scientific">Brumicola pallidula DSM 14239 = ACAM 615</name>
    <dbReference type="NCBI Taxonomy" id="1121922"/>
    <lineage>
        <taxon>Bacteria</taxon>
        <taxon>Pseudomonadati</taxon>
        <taxon>Pseudomonadota</taxon>
        <taxon>Gammaproteobacteria</taxon>
        <taxon>Alteromonadales</taxon>
        <taxon>Alteromonadaceae</taxon>
        <taxon>Brumicola</taxon>
    </lineage>
</organism>
<dbReference type="STRING" id="1121922.GCA_000428905_03852"/>
<accession>K6Y342</accession>
<dbReference type="Proteomes" id="UP000006251">
    <property type="component" value="Unassembled WGS sequence"/>
</dbReference>
<dbReference type="AlphaFoldDB" id="K6Y342"/>
<sequence>MIYQKAVDEFGWENYDPLTQLDTEVSPRIIYSFDFTNKTVSAFWVYYAYDFATRRPYTVEALNASFVPNNIKLPWIEFVDKVNSYATQDIDVPFDGFDFLTNYNTRQDVYDYARVAIDSDISGIRLGFSSVIQAFGSLAGVTISGAFSNITINFSDGVTVTLRIATSGSTTISDILNIQLEYVPDSAIYTDEEGTEVRLPDDPSDGNDLLDFEFVGSENDFDNIDNLFDRNGFSGSGSSAGGNYSMSNGMLTCHVNRTTVGEDEDGNPKYTYRYTCQ</sequence>
<protein>
    <submittedName>
        <fullName evidence="1">Uncharacterized protein</fullName>
    </submittedName>
</protein>
<evidence type="ECO:0000313" key="1">
    <source>
        <dbReference type="EMBL" id="GAC27229.1"/>
    </source>
</evidence>
<gene>
    <name evidence="1" type="ORF">GPAL_0349</name>
</gene>
<reference evidence="2" key="1">
    <citation type="journal article" date="2014" name="Environ. Microbiol.">
        <title>Comparative genomics of the marine bacterial genus Glaciecola reveals the high degree of genomic diversity and genomic characteristic for cold adaptation.</title>
        <authorList>
            <person name="Qin Q.L."/>
            <person name="Xie B.B."/>
            <person name="Yu Y."/>
            <person name="Shu Y.L."/>
            <person name="Rong J.C."/>
            <person name="Zhang Y.J."/>
            <person name="Zhao D.L."/>
            <person name="Chen X.L."/>
            <person name="Zhang X.Y."/>
            <person name="Chen B."/>
            <person name="Zhou B.C."/>
            <person name="Zhang Y.Z."/>
        </authorList>
    </citation>
    <scope>NUCLEOTIDE SEQUENCE [LARGE SCALE GENOMIC DNA]</scope>
    <source>
        <strain evidence="2">ACAM 615</strain>
    </source>
</reference>
<proteinExistence type="predicted"/>
<dbReference type="RefSeq" id="WP_006008577.1">
    <property type="nucleotide sequence ID" value="NZ_AUAV01000032.1"/>
</dbReference>
<comment type="caution">
    <text evidence="1">The sequence shown here is derived from an EMBL/GenBank/DDBJ whole genome shotgun (WGS) entry which is preliminary data.</text>
</comment>
<name>K6Y342_9ALTE</name>
<dbReference type="EMBL" id="BAEQ01000008">
    <property type="protein sequence ID" value="GAC27229.1"/>
    <property type="molecule type" value="Genomic_DNA"/>
</dbReference>
<keyword evidence="2" id="KW-1185">Reference proteome</keyword>
<evidence type="ECO:0000313" key="2">
    <source>
        <dbReference type="Proteomes" id="UP000006251"/>
    </source>
</evidence>